<accession>A0A9N7YXU8</accession>
<feature type="region of interest" description="Disordered" evidence="1">
    <location>
        <begin position="49"/>
        <end position="86"/>
    </location>
</feature>
<dbReference type="EMBL" id="CADEAL010002680">
    <property type="protein sequence ID" value="CAB1441686.1"/>
    <property type="molecule type" value="Genomic_DNA"/>
</dbReference>
<organism evidence="2 3">
    <name type="scientific">Pleuronectes platessa</name>
    <name type="common">European plaice</name>
    <dbReference type="NCBI Taxonomy" id="8262"/>
    <lineage>
        <taxon>Eukaryota</taxon>
        <taxon>Metazoa</taxon>
        <taxon>Chordata</taxon>
        <taxon>Craniata</taxon>
        <taxon>Vertebrata</taxon>
        <taxon>Euteleostomi</taxon>
        <taxon>Actinopterygii</taxon>
        <taxon>Neopterygii</taxon>
        <taxon>Teleostei</taxon>
        <taxon>Neoteleostei</taxon>
        <taxon>Acanthomorphata</taxon>
        <taxon>Carangaria</taxon>
        <taxon>Pleuronectiformes</taxon>
        <taxon>Pleuronectoidei</taxon>
        <taxon>Pleuronectidae</taxon>
        <taxon>Pleuronectes</taxon>
    </lineage>
</organism>
<feature type="non-terminal residue" evidence="2">
    <location>
        <position position="112"/>
    </location>
</feature>
<sequence length="112" mass="12457">MPARGTYTVFYVAWERGERDCLFKVWICSPGLCSPNTPLGTGATVGNLKPMMSPSESTGYRQLDQTPERGDSVLSQTSHTDSGVKKRLDAARRRFRLTGGHGDDDELWLHRA</sequence>
<name>A0A9N7YXU8_PLEPL</name>
<reference evidence="2" key="1">
    <citation type="submission" date="2020-03" db="EMBL/GenBank/DDBJ databases">
        <authorList>
            <person name="Weist P."/>
        </authorList>
    </citation>
    <scope>NUCLEOTIDE SEQUENCE</scope>
</reference>
<evidence type="ECO:0000256" key="1">
    <source>
        <dbReference type="SAM" id="MobiDB-lite"/>
    </source>
</evidence>
<feature type="compositionally biased region" description="Polar residues" evidence="1">
    <location>
        <begin position="54"/>
        <end position="65"/>
    </location>
</feature>
<gene>
    <name evidence="2" type="ORF">PLEPLA_LOCUS29436</name>
</gene>
<evidence type="ECO:0000313" key="2">
    <source>
        <dbReference type="EMBL" id="CAB1441686.1"/>
    </source>
</evidence>
<comment type="caution">
    <text evidence="2">The sequence shown here is derived from an EMBL/GenBank/DDBJ whole genome shotgun (WGS) entry which is preliminary data.</text>
</comment>
<dbReference type="AlphaFoldDB" id="A0A9N7YXU8"/>
<keyword evidence="3" id="KW-1185">Reference proteome</keyword>
<protein>
    <submittedName>
        <fullName evidence="2">Uncharacterized protein</fullName>
    </submittedName>
</protein>
<evidence type="ECO:0000313" key="3">
    <source>
        <dbReference type="Proteomes" id="UP001153269"/>
    </source>
</evidence>
<dbReference type="Proteomes" id="UP001153269">
    <property type="component" value="Unassembled WGS sequence"/>
</dbReference>
<proteinExistence type="predicted"/>